<gene>
    <name evidence="1" type="ORF">POM88_012158</name>
</gene>
<evidence type="ECO:0000313" key="1">
    <source>
        <dbReference type="EMBL" id="KAK1393102.1"/>
    </source>
</evidence>
<dbReference type="Proteomes" id="UP001237642">
    <property type="component" value="Unassembled WGS sequence"/>
</dbReference>
<protein>
    <submittedName>
        <fullName evidence="1">Uncharacterized protein</fullName>
    </submittedName>
</protein>
<dbReference type="InterPro" id="IPR028082">
    <property type="entry name" value="Peripla_BP_I"/>
</dbReference>
<dbReference type="AlphaFoldDB" id="A0AAD8IZB8"/>
<proteinExistence type="predicted"/>
<dbReference type="Gene3D" id="3.40.50.2300">
    <property type="match status" value="1"/>
</dbReference>
<sequence>MGRPGKEAKVAIEIVIHDYNLAGNQNLQIHYRNSQGKPVRAAFAAKDLILTHGVKSILGGHTWDETLAIAEVDSEEAPDVPVLSFADSMPATQTSASVLQAMPGQARKFR</sequence>
<keyword evidence="2" id="KW-1185">Reference proteome</keyword>
<name>A0AAD8IZB8_9APIA</name>
<dbReference type="SUPFAM" id="SSF53822">
    <property type="entry name" value="Periplasmic binding protein-like I"/>
    <property type="match status" value="1"/>
</dbReference>
<comment type="caution">
    <text evidence="1">The sequence shown here is derived from an EMBL/GenBank/DDBJ whole genome shotgun (WGS) entry which is preliminary data.</text>
</comment>
<evidence type="ECO:0000313" key="2">
    <source>
        <dbReference type="Proteomes" id="UP001237642"/>
    </source>
</evidence>
<reference evidence="1" key="2">
    <citation type="submission" date="2023-05" db="EMBL/GenBank/DDBJ databases">
        <authorList>
            <person name="Schelkunov M.I."/>
        </authorList>
    </citation>
    <scope>NUCLEOTIDE SEQUENCE</scope>
    <source>
        <strain evidence="1">Hsosn_3</strain>
        <tissue evidence="1">Leaf</tissue>
    </source>
</reference>
<dbReference type="EMBL" id="JAUIZM010000003">
    <property type="protein sequence ID" value="KAK1393102.1"/>
    <property type="molecule type" value="Genomic_DNA"/>
</dbReference>
<reference evidence="1" key="1">
    <citation type="submission" date="2023-02" db="EMBL/GenBank/DDBJ databases">
        <title>Genome of toxic invasive species Heracleum sosnowskyi carries increased number of genes despite the absence of recent whole-genome duplications.</title>
        <authorList>
            <person name="Schelkunov M."/>
            <person name="Shtratnikova V."/>
            <person name="Makarenko M."/>
            <person name="Klepikova A."/>
            <person name="Omelchenko D."/>
            <person name="Novikova G."/>
            <person name="Obukhova E."/>
            <person name="Bogdanov V."/>
            <person name="Penin A."/>
            <person name="Logacheva M."/>
        </authorList>
    </citation>
    <scope>NUCLEOTIDE SEQUENCE</scope>
    <source>
        <strain evidence="1">Hsosn_3</strain>
        <tissue evidence="1">Leaf</tissue>
    </source>
</reference>
<organism evidence="1 2">
    <name type="scientific">Heracleum sosnowskyi</name>
    <dbReference type="NCBI Taxonomy" id="360622"/>
    <lineage>
        <taxon>Eukaryota</taxon>
        <taxon>Viridiplantae</taxon>
        <taxon>Streptophyta</taxon>
        <taxon>Embryophyta</taxon>
        <taxon>Tracheophyta</taxon>
        <taxon>Spermatophyta</taxon>
        <taxon>Magnoliopsida</taxon>
        <taxon>eudicotyledons</taxon>
        <taxon>Gunneridae</taxon>
        <taxon>Pentapetalae</taxon>
        <taxon>asterids</taxon>
        <taxon>campanulids</taxon>
        <taxon>Apiales</taxon>
        <taxon>Apiaceae</taxon>
        <taxon>Apioideae</taxon>
        <taxon>apioid superclade</taxon>
        <taxon>Tordylieae</taxon>
        <taxon>Tordyliinae</taxon>
        <taxon>Heracleum</taxon>
    </lineage>
</organism>
<accession>A0AAD8IZB8</accession>